<name>K7AUR8_9ALTE</name>
<evidence type="ECO:0000313" key="5">
    <source>
        <dbReference type="EMBL" id="AGH42709.1"/>
    </source>
</evidence>
<evidence type="ECO:0000313" key="6">
    <source>
        <dbReference type="Proteomes" id="UP000011864"/>
    </source>
</evidence>
<evidence type="ECO:0000256" key="3">
    <source>
        <dbReference type="SAM" id="SignalP"/>
    </source>
</evidence>
<protein>
    <submittedName>
        <fullName evidence="5">Amino acid ABC transporter substrate-binding protein</fullName>
    </submittedName>
</protein>
<keyword evidence="2 3" id="KW-0732">Signal</keyword>
<comment type="similarity">
    <text evidence="1">Belongs to the bacterial solute-binding protein 3 family.</text>
</comment>
<evidence type="ECO:0000259" key="4">
    <source>
        <dbReference type="SMART" id="SM00062"/>
    </source>
</evidence>
<dbReference type="Proteomes" id="UP000011864">
    <property type="component" value="Chromosome"/>
</dbReference>
<dbReference type="Pfam" id="PF00497">
    <property type="entry name" value="SBP_bac_3"/>
    <property type="match status" value="1"/>
</dbReference>
<dbReference type="HOGENOM" id="CLU_064076_4_0_6"/>
<proteinExistence type="inferred from homology"/>
<evidence type="ECO:0000256" key="2">
    <source>
        <dbReference type="ARBA" id="ARBA00022729"/>
    </source>
</evidence>
<dbReference type="OrthoDB" id="9768183at2"/>
<feature type="signal peptide" evidence="3">
    <location>
        <begin position="1"/>
        <end position="18"/>
    </location>
</feature>
<dbReference type="Gene3D" id="3.40.190.10">
    <property type="entry name" value="Periplasmic binding protein-like II"/>
    <property type="match status" value="2"/>
</dbReference>
<dbReference type="RefSeq" id="WP_007640531.1">
    <property type="nucleotide sequence ID" value="NC_020514.1"/>
</dbReference>
<dbReference type="STRING" id="1129794.C427_0599"/>
<dbReference type="PANTHER" id="PTHR35936">
    <property type="entry name" value="MEMBRANE-BOUND LYTIC MUREIN TRANSGLYCOSYLASE F"/>
    <property type="match status" value="1"/>
</dbReference>
<reference evidence="5 6" key="1">
    <citation type="journal article" date="2013" name="Genome Announc.">
        <title>Complete Genome Sequence of Glaciecola psychrophila Strain 170T.</title>
        <authorList>
            <person name="Yin J."/>
            <person name="Chen J."/>
            <person name="Liu G."/>
            <person name="Yu Y."/>
            <person name="Song L."/>
            <person name="Wang X."/>
            <person name="Qu X."/>
        </authorList>
    </citation>
    <scope>NUCLEOTIDE SEQUENCE [LARGE SCALE GENOMIC DNA]</scope>
    <source>
        <strain evidence="5 6">170</strain>
    </source>
</reference>
<accession>K7AUR8</accession>
<dbReference type="KEGG" id="gps:C427_0599"/>
<dbReference type="EMBL" id="CP003837">
    <property type="protein sequence ID" value="AGH42709.1"/>
    <property type="molecule type" value="Genomic_DNA"/>
</dbReference>
<dbReference type="SMART" id="SM00062">
    <property type="entry name" value="PBPb"/>
    <property type="match status" value="1"/>
</dbReference>
<dbReference type="PATRIC" id="fig|1129794.4.peg.594"/>
<organism evidence="5 6">
    <name type="scientific">Paraglaciecola psychrophila 170</name>
    <dbReference type="NCBI Taxonomy" id="1129794"/>
    <lineage>
        <taxon>Bacteria</taxon>
        <taxon>Pseudomonadati</taxon>
        <taxon>Pseudomonadota</taxon>
        <taxon>Gammaproteobacteria</taxon>
        <taxon>Alteromonadales</taxon>
        <taxon>Alteromonadaceae</taxon>
        <taxon>Paraglaciecola</taxon>
    </lineage>
</organism>
<feature type="chain" id="PRO_5003899246" evidence="3">
    <location>
        <begin position="19"/>
        <end position="283"/>
    </location>
</feature>
<sequence>MKISNLFLLILLSFLVNACKPESTSDQALPTPIVEADTQAIKSIKNKAPAKNCQFVLGFDAWEPYQYVDVGDRVAGLDIELVAAVVKGIGCQLTFQQGTWVDLLKALKGGEVDILLRASKTEAREQFAFFSDAYRMEEFSLYIRNGDNIRAEYQTLSDFTQNGSKIGIVGDYVYGPEVTDYLDNPETSQYFLNAIMGELNVARLLDGDIDGYLEDSFVGASLLRRKALSNYIVAQGITIQTGNAYVMFSQKSVAPEQLYEFNAQLEKIKNNNTYQDILDKYSY</sequence>
<gene>
    <name evidence="5" type="ORF">C427_0599</name>
</gene>
<feature type="domain" description="Solute-binding protein family 3/N-terminal" evidence="4">
    <location>
        <begin position="54"/>
        <end position="282"/>
    </location>
</feature>
<evidence type="ECO:0000256" key="1">
    <source>
        <dbReference type="ARBA" id="ARBA00010333"/>
    </source>
</evidence>
<dbReference type="eggNOG" id="COG0834">
    <property type="taxonomic scope" value="Bacteria"/>
</dbReference>
<dbReference type="InterPro" id="IPR001638">
    <property type="entry name" value="Solute-binding_3/MltF_N"/>
</dbReference>
<dbReference type="AlphaFoldDB" id="K7AUR8"/>
<keyword evidence="6" id="KW-1185">Reference proteome</keyword>
<dbReference type="SUPFAM" id="SSF53850">
    <property type="entry name" value="Periplasmic binding protein-like II"/>
    <property type="match status" value="1"/>
</dbReference>